<keyword evidence="8" id="KW-1185">Reference proteome</keyword>
<gene>
    <name evidence="7" type="ORF">TanjilG_15310</name>
</gene>
<dbReference type="STRING" id="3871.A0A1J7HGX8"/>
<protein>
    <recommendedName>
        <fullName evidence="6">Exostosin GT47 domain-containing protein</fullName>
    </recommendedName>
</protein>
<dbReference type="Gramene" id="OIW12070">
    <property type="protein sequence ID" value="OIW12070"/>
    <property type="gene ID" value="TanjilG_15310"/>
</dbReference>
<dbReference type="PANTHER" id="PTHR11062">
    <property type="entry name" value="EXOSTOSIN HEPARAN SULFATE GLYCOSYLTRANSFERASE -RELATED"/>
    <property type="match status" value="1"/>
</dbReference>
<keyword evidence="4" id="KW-0735">Signal-anchor</keyword>
<dbReference type="GO" id="GO:0016757">
    <property type="term" value="F:glycosyltransferase activity"/>
    <property type="evidence" value="ECO:0007669"/>
    <property type="project" value="UniProtKB-KW"/>
</dbReference>
<feature type="domain" description="Exostosin GT47" evidence="6">
    <location>
        <begin position="260"/>
        <end position="365"/>
    </location>
</feature>
<keyword evidence="4" id="KW-0812">Transmembrane</keyword>
<name>A0A1J7HGX8_LUPAN</name>
<reference evidence="7 8" key="1">
    <citation type="journal article" date="2017" name="Plant Biotechnol. J.">
        <title>A comprehensive draft genome sequence for lupin (Lupinus angustifolius), an emerging health food: insights into plant-microbe interactions and legume evolution.</title>
        <authorList>
            <person name="Hane J.K."/>
            <person name="Ming Y."/>
            <person name="Kamphuis L.G."/>
            <person name="Nelson M.N."/>
            <person name="Garg G."/>
            <person name="Atkins C.A."/>
            <person name="Bayer P.E."/>
            <person name="Bravo A."/>
            <person name="Bringans S."/>
            <person name="Cannon S."/>
            <person name="Edwards D."/>
            <person name="Foley R."/>
            <person name="Gao L.L."/>
            <person name="Harrison M.J."/>
            <person name="Huang W."/>
            <person name="Hurgobin B."/>
            <person name="Li S."/>
            <person name="Liu C.W."/>
            <person name="McGrath A."/>
            <person name="Morahan G."/>
            <person name="Murray J."/>
            <person name="Weller J."/>
            <person name="Jian J."/>
            <person name="Singh K.B."/>
        </authorList>
    </citation>
    <scope>NUCLEOTIDE SEQUENCE [LARGE SCALE GENOMIC DNA]</scope>
    <source>
        <strain evidence="8">cv. Tanjil</strain>
        <tissue evidence="7">Whole plant</tissue>
    </source>
</reference>
<evidence type="ECO:0000259" key="6">
    <source>
        <dbReference type="Pfam" id="PF03016"/>
    </source>
</evidence>
<evidence type="ECO:0000256" key="1">
    <source>
        <dbReference type="ARBA" id="ARBA00004323"/>
    </source>
</evidence>
<evidence type="ECO:0000256" key="3">
    <source>
        <dbReference type="ARBA" id="ARBA00022676"/>
    </source>
</evidence>
<dbReference type="InterPro" id="IPR004263">
    <property type="entry name" value="Exostosin"/>
</dbReference>
<evidence type="ECO:0000313" key="8">
    <source>
        <dbReference type="Proteomes" id="UP000188354"/>
    </source>
</evidence>
<feature type="domain" description="Exostosin GT47" evidence="6">
    <location>
        <begin position="71"/>
        <end position="165"/>
    </location>
</feature>
<organism evidence="7 8">
    <name type="scientific">Lupinus angustifolius</name>
    <name type="common">Narrow-leaved blue lupine</name>
    <dbReference type="NCBI Taxonomy" id="3871"/>
    <lineage>
        <taxon>Eukaryota</taxon>
        <taxon>Viridiplantae</taxon>
        <taxon>Streptophyta</taxon>
        <taxon>Embryophyta</taxon>
        <taxon>Tracheophyta</taxon>
        <taxon>Spermatophyta</taxon>
        <taxon>Magnoliopsida</taxon>
        <taxon>eudicotyledons</taxon>
        <taxon>Gunneridae</taxon>
        <taxon>Pentapetalae</taxon>
        <taxon>rosids</taxon>
        <taxon>fabids</taxon>
        <taxon>Fabales</taxon>
        <taxon>Fabaceae</taxon>
        <taxon>Papilionoideae</taxon>
        <taxon>50 kb inversion clade</taxon>
        <taxon>genistoids sensu lato</taxon>
        <taxon>core genistoids</taxon>
        <taxon>Genisteae</taxon>
        <taxon>Lupinus</taxon>
    </lineage>
</organism>
<keyword evidence="3" id="KW-0328">Glycosyltransferase</keyword>
<dbReference type="Proteomes" id="UP000188354">
    <property type="component" value="Chromosome LG05"/>
</dbReference>
<evidence type="ECO:0000313" key="7">
    <source>
        <dbReference type="EMBL" id="OIW12070.1"/>
    </source>
</evidence>
<evidence type="ECO:0000256" key="5">
    <source>
        <dbReference type="ARBA" id="ARBA00023034"/>
    </source>
</evidence>
<proteinExistence type="inferred from homology"/>
<sequence length="375" mass="43772">MVSFHAMAVDKLNIVYFQCDNGWYGVDCSIPSVISSIRDWPNWLLPARIDVPDNLHNSGKIMNLPAVVAKKRPFIYVYDLPPDFNSLLFEGRHFKLECVNRIYDGNNATVWMDQLYGAQIALYESMLASPHRTLNGEEADFLFVPVLDSCIITRADDAPHLSMRGCGRVFESSWRWRNRRALMILSFDTMYEFEPRWRKKLQLVQQWPKRSFHTASNHIESMGGSNILLFSNLWDSVGLCSGFRIIGMEVLVSEEHMGLRSSMTLEYYKNAYNHIVEQYPYWNRSSGRDHIWFFSWDEGACYAPKEIWNSMMLVHWGNTNTKHNHSTTAYWADNWDKIPSDRRGIHPCFDPHKDLVLPAWKVPDVNVMTSKLWAW</sequence>
<comment type="similarity">
    <text evidence="2">Belongs to the glycosyltransferase 47 family.</text>
</comment>
<keyword evidence="3" id="KW-0808">Transferase</keyword>
<evidence type="ECO:0000256" key="4">
    <source>
        <dbReference type="ARBA" id="ARBA00022968"/>
    </source>
</evidence>
<accession>A0A1J7HGX8</accession>
<dbReference type="GO" id="GO:0000139">
    <property type="term" value="C:Golgi membrane"/>
    <property type="evidence" value="ECO:0007669"/>
    <property type="project" value="UniProtKB-SubCell"/>
</dbReference>
<comment type="subcellular location">
    <subcellularLocation>
        <location evidence="1">Golgi apparatus membrane</location>
        <topology evidence="1">Single-pass type II membrane protein</topology>
    </subcellularLocation>
</comment>
<keyword evidence="5" id="KW-0333">Golgi apparatus</keyword>
<dbReference type="Pfam" id="PF03016">
    <property type="entry name" value="Exostosin_GT47"/>
    <property type="match status" value="2"/>
</dbReference>
<dbReference type="PANTHER" id="PTHR11062:SF268">
    <property type="entry name" value="FAMILY PROTEIN, PUTATIVE, EXPRESSED-RELATED"/>
    <property type="match status" value="1"/>
</dbReference>
<dbReference type="AlphaFoldDB" id="A0A1J7HGX8"/>
<dbReference type="InterPro" id="IPR040911">
    <property type="entry name" value="Exostosin_GT47"/>
</dbReference>
<dbReference type="EMBL" id="CM007365">
    <property type="protein sequence ID" value="OIW12070.1"/>
    <property type="molecule type" value="Genomic_DNA"/>
</dbReference>
<evidence type="ECO:0000256" key="2">
    <source>
        <dbReference type="ARBA" id="ARBA00010271"/>
    </source>
</evidence>